<evidence type="ECO:0000313" key="1">
    <source>
        <dbReference type="EMBL" id="PKF70448.1"/>
    </source>
</evidence>
<dbReference type="AlphaFoldDB" id="A0A2I0CMR1"/>
<comment type="caution">
    <text evidence="1">The sequence shown here is derived from an EMBL/GenBank/DDBJ whole genome shotgun (WGS) entry which is preliminary data.</text>
</comment>
<dbReference type="Proteomes" id="UP000242861">
    <property type="component" value="Unassembled WGS sequence"/>
</dbReference>
<accession>A0A2I0CMR1</accession>
<protein>
    <submittedName>
        <fullName evidence="1">Uncharacterized protein</fullName>
    </submittedName>
</protein>
<gene>
    <name evidence="1" type="ORF">CW360_14220</name>
</gene>
<proteinExistence type="predicted"/>
<organism evidence="1 2">
    <name type="scientific">Pseudomonas fluvialis</name>
    <dbReference type="NCBI Taxonomy" id="1793966"/>
    <lineage>
        <taxon>Bacteria</taxon>
        <taxon>Pseudomonadati</taxon>
        <taxon>Pseudomonadota</taxon>
        <taxon>Gammaproteobacteria</taxon>
        <taxon>Pseudomonadales</taxon>
        <taxon>Pseudomonadaceae</taxon>
        <taxon>Pseudomonas</taxon>
    </lineage>
</organism>
<dbReference type="RefSeq" id="WP_101194161.1">
    <property type="nucleotide sequence ID" value="NZ_PIYS01000027.1"/>
</dbReference>
<dbReference type="EMBL" id="PIYS01000027">
    <property type="protein sequence ID" value="PKF70448.1"/>
    <property type="molecule type" value="Genomic_DNA"/>
</dbReference>
<sequence length="293" mass="31664">MAYYSGSAVDMAAVRSALVSACTSEGWSWDGSGEVLSKGVLYLRLRVVSGYLELLGRTSASAGDAPSVVRMGQLAATSISYPVAYEIFVFDWEVYVVINYSIDYYQWCAFGRSIIEGLPGSGMWLGATLEANNPTGISITGSDGVNTNNTITPAIFWATSIQVGSRNRNCYVHSGLDSEGWNLTISGGTSQVGITQLVPLIGLLPSAWNSEAVLLPVRCYKQRPSQKVSLVADLQHARYTRVDNYAPGQIINIGSDRWKIFPWYLKNTAARAGGSEGISHTGTFGWAIRYEGA</sequence>
<reference evidence="2" key="1">
    <citation type="submission" date="2017-12" db="EMBL/GenBank/DDBJ databases">
        <authorList>
            <person name="Yu X.-Y."/>
        </authorList>
    </citation>
    <scope>NUCLEOTIDE SEQUENCE [LARGE SCALE GENOMIC DNA]</scope>
    <source>
        <strain evidence="2">ZYSR67-Z</strain>
    </source>
</reference>
<name>A0A2I0CMR1_9PSED</name>
<evidence type="ECO:0000313" key="2">
    <source>
        <dbReference type="Proteomes" id="UP000242861"/>
    </source>
</evidence>